<dbReference type="InterPro" id="IPR051334">
    <property type="entry name" value="SRPK"/>
</dbReference>
<comment type="catalytic activity">
    <reaction evidence="8">
        <text>L-seryl-[protein] + ATP = O-phospho-L-seryl-[protein] + ADP + H(+)</text>
        <dbReference type="Rhea" id="RHEA:17989"/>
        <dbReference type="Rhea" id="RHEA-COMP:9863"/>
        <dbReference type="Rhea" id="RHEA-COMP:11604"/>
        <dbReference type="ChEBI" id="CHEBI:15378"/>
        <dbReference type="ChEBI" id="CHEBI:29999"/>
        <dbReference type="ChEBI" id="CHEBI:30616"/>
        <dbReference type="ChEBI" id="CHEBI:83421"/>
        <dbReference type="ChEBI" id="CHEBI:456216"/>
        <dbReference type="EC" id="2.7.11.1"/>
    </reaction>
</comment>
<dbReference type="GO" id="GO:0005737">
    <property type="term" value="C:cytoplasm"/>
    <property type="evidence" value="ECO:0007669"/>
    <property type="project" value="TreeGrafter"/>
</dbReference>
<keyword evidence="4" id="KW-0547">Nucleotide-binding</keyword>
<evidence type="ECO:0000313" key="10">
    <source>
        <dbReference type="EMBL" id="KAK7690209.1"/>
    </source>
</evidence>
<comment type="caution">
    <text evidence="10">The sequence shown here is derived from an EMBL/GenBank/DDBJ whole genome shotgun (WGS) entry which is preliminary data.</text>
</comment>
<accession>A0AAW0GEH6</accession>
<dbReference type="Gene3D" id="3.30.200.20">
    <property type="entry name" value="Phosphorylase Kinase, domain 1"/>
    <property type="match status" value="1"/>
</dbReference>
<dbReference type="PANTHER" id="PTHR47634">
    <property type="entry name" value="PROTEIN KINASE DOMAIN-CONTAINING PROTEIN-RELATED"/>
    <property type="match status" value="1"/>
</dbReference>
<dbReference type="GO" id="GO:0005524">
    <property type="term" value="F:ATP binding"/>
    <property type="evidence" value="ECO:0007669"/>
    <property type="project" value="UniProtKB-KW"/>
</dbReference>
<dbReference type="InterPro" id="IPR011009">
    <property type="entry name" value="Kinase-like_dom_sf"/>
</dbReference>
<dbReference type="GO" id="GO:0004674">
    <property type="term" value="F:protein serine/threonine kinase activity"/>
    <property type="evidence" value="ECO:0007669"/>
    <property type="project" value="UniProtKB-KW"/>
</dbReference>
<dbReference type="EC" id="2.7.11.1" evidence="1"/>
<dbReference type="PANTHER" id="PTHR47634:SF9">
    <property type="entry name" value="PROTEIN KINASE DOMAIN-CONTAINING PROTEIN-RELATED"/>
    <property type="match status" value="1"/>
</dbReference>
<dbReference type="GO" id="GO:0000245">
    <property type="term" value="P:spliceosomal complex assembly"/>
    <property type="evidence" value="ECO:0007669"/>
    <property type="project" value="TreeGrafter"/>
</dbReference>
<dbReference type="Proteomes" id="UP001385951">
    <property type="component" value="Unassembled WGS sequence"/>
</dbReference>
<comment type="catalytic activity">
    <reaction evidence="7">
        <text>L-threonyl-[protein] + ATP = O-phospho-L-threonyl-[protein] + ADP + H(+)</text>
        <dbReference type="Rhea" id="RHEA:46608"/>
        <dbReference type="Rhea" id="RHEA-COMP:11060"/>
        <dbReference type="Rhea" id="RHEA-COMP:11605"/>
        <dbReference type="ChEBI" id="CHEBI:15378"/>
        <dbReference type="ChEBI" id="CHEBI:30013"/>
        <dbReference type="ChEBI" id="CHEBI:30616"/>
        <dbReference type="ChEBI" id="CHEBI:61977"/>
        <dbReference type="ChEBI" id="CHEBI:456216"/>
        <dbReference type="EC" id="2.7.11.1"/>
    </reaction>
</comment>
<evidence type="ECO:0000256" key="6">
    <source>
        <dbReference type="ARBA" id="ARBA00022840"/>
    </source>
</evidence>
<evidence type="ECO:0000313" key="11">
    <source>
        <dbReference type="Proteomes" id="UP001385951"/>
    </source>
</evidence>
<keyword evidence="3" id="KW-0808">Transferase</keyword>
<dbReference type="Pfam" id="PF00069">
    <property type="entry name" value="Pkinase"/>
    <property type="match status" value="2"/>
</dbReference>
<evidence type="ECO:0000256" key="5">
    <source>
        <dbReference type="ARBA" id="ARBA00022777"/>
    </source>
</evidence>
<keyword evidence="6" id="KW-0067">ATP-binding</keyword>
<dbReference type="EMBL" id="JASBNA010000007">
    <property type="protein sequence ID" value="KAK7690209.1"/>
    <property type="molecule type" value="Genomic_DNA"/>
</dbReference>
<dbReference type="InterPro" id="IPR008271">
    <property type="entry name" value="Ser/Thr_kinase_AS"/>
</dbReference>
<evidence type="ECO:0000256" key="2">
    <source>
        <dbReference type="ARBA" id="ARBA00022527"/>
    </source>
</evidence>
<evidence type="ECO:0000256" key="1">
    <source>
        <dbReference type="ARBA" id="ARBA00012513"/>
    </source>
</evidence>
<evidence type="ECO:0000256" key="8">
    <source>
        <dbReference type="ARBA" id="ARBA00048679"/>
    </source>
</evidence>
<dbReference type="PROSITE" id="PS50011">
    <property type="entry name" value="PROTEIN_KINASE_DOM"/>
    <property type="match status" value="1"/>
</dbReference>
<sequence>MENLGDKIEIQKLTKEQGFGYYLARPGEILNRKYEVKRLVGLGTASSVFLCLALEADTKEYVAVKILTADATDGNKQGVLREAEIMQAITDLPENGPLPSLLDNFEIEGVHGLHLCLVMNTLSPDLNAFRTTAPNMALPIHTVKLVIAEMLEGLNILHQAGIIHTDVKADNVFFDGPDVKTVEDDLSKNPVIVKSNLELNGKVYPIMGPQPLPHQHKWDDDPFLVELYGIHLADFSHAVWKDGEKKMSVVGSESLRAPEVILQTGYGPEIDIWAIGCTAFEMLTGRWLFKPDVEEGDPWTVEDDLLAKMMELTGERFADTNIFTRSPEWDRFFDANGNLRRIDTLIPVTFEDALKNYGTLKEEDAAAAAKFITECLHLDPANRWTAKQLLEHPWMYRGPPPSCNGAKFG</sequence>
<keyword evidence="11" id="KW-1185">Reference proteome</keyword>
<evidence type="ECO:0000256" key="4">
    <source>
        <dbReference type="ARBA" id="ARBA00022741"/>
    </source>
</evidence>
<dbReference type="GO" id="GO:0005634">
    <property type="term" value="C:nucleus"/>
    <property type="evidence" value="ECO:0007669"/>
    <property type="project" value="TreeGrafter"/>
</dbReference>
<evidence type="ECO:0000256" key="7">
    <source>
        <dbReference type="ARBA" id="ARBA00047899"/>
    </source>
</evidence>
<dbReference type="SUPFAM" id="SSF56112">
    <property type="entry name" value="Protein kinase-like (PK-like)"/>
    <property type="match status" value="1"/>
</dbReference>
<keyword evidence="2" id="KW-0723">Serine/threonine-protein kinase</keyword>
<proteinExistence type="predicted"/>
<feature type="domain" description="Protein kinase" evidence="9">
    <location>
        <begin position="34"/>
        <end position="395"/>
    </location>
</feature>
<organism evidence="10 11">
    <name type="scientific">Cerrena zonata</name>
    <dbReference type="NCBI Taxonomy" id="2478898"/>
    <lineage>
        <taxon>Eukaryota</taxon>
        <taxon>Fungi</taxon>
        <taxon>Dikarya</taxon>
        <taxon>Basidiomycota</taxon>
        <taxon>Agaricomycotina</taxon>
        <taxon>Agaricomycetes</taxon>
        <taxon>Polyporales</taxon>
        <taxon>Cerrenaceae</taxon>
        <taxon>Cerrena</taxon>
    </lineage>
</organism>
<evidence type="ECO:0000259" key="9">
    <source>
        <dbReference type="PROSITE" id="PS50011"/>
    </source>
</evidence>
<dbReference type="AlphaFoldDB" id="A0AAW0GEH6"/>
<dbReference type="InterPro" id="IPR000719">
    <property type="entry name" value="Prot_kinase_dom"/>
</dbReference>
<name>A0AAW0GEH6_9APHY</name>
<gene>
    <name evidence="10" type="ORF">QCA50_006860</name>
</gene>
<reference evidence="10 11" key="1">
    <citation type="submission" date="2022-09" db="EMBL/GenBank/DDBJ databases">
        <authorList>
            <person name="Palmer J.M."/>
        </authorList>
    </citation>
    <scope>NUCLEOTIDE SEQUENCE [LARGE SCALE GENOMIC DNA]</scope>
    <source>
        <strain evidence="10 11">DSM 7382</strain>
    </source>
</reference>
<dbReference type="PROSITE" id="PS00108">
    <property type="entry name" value="PROTEIN_KINASE_ST"/>
    <property type="match status" value="1"/>
</dbReference>
<dbReference type="GO" id="GO:0050684">
    <property type="term" value="P:regulation of mRNA processing"/>
    <property type="evidence" value="ECO:0007669"/>
    <property type="project" value="TreeGrafter"/>
</dbReference>
<protein>
    <recommendedName>
        <fullName evidence="1">non-specific serine/threonine protein kinase</fullName>
        <ecNumber evidence="1">2.7.11.1</ecNumber>
    </recommendedName>
</protein>
<keyword evidence="5" id="KW-0418">Kinase</keyword>
<dbReference type="Gene3D" id="1.10.510.10">
    <property type="entry name" value="Transferase(Phosphotransferase) domain 1"/>
    <property type="match status" value="1"/>
</dbReference>
<dbReference type="SMART" id="SM00220">
    <property type="entry name" value="S_TKc"/>
    <property type="match status" value="1"/>
</dbReference>
<evidence type="ECO:0000256" key="3">
    <source>
        <dbReference type="ARBA" id="ARBA00022679"/>
    </source>
</evidence>